<evidence type="ECO:0000313" key="1">
    <source>
        <dbReference type="EMBL" id="GIG34690.1"/>
    </source>
</evidence>
<dbReference type="Proteomes" id="UP000642125">
    <property type="component" value="Unassembled WGS sequence"/>
</dbReference>
<name>A0A919U4V8_9CELL</name>
<dbReference type="EMBL" id="BONO01000001">
    <property type="protein sequence ID" value="GIG34690.1"/>
    <property type="molecule type" value="Genomic_DNA"/>
</dbReference>
<proteinExistence type="predicted"/>
<accession>A0A919U4V8</accession>
<gene>
    <name evidence="1" type="ORF">Cpa01nite_00710</name>
</gene>
<keyword evidence="2" id="KW-1185">Reference proteome</keyword>
<dbReference type="AlphaFoldDB" id="A0A919U4V8"/>
<protein>
    <submittedName>
        <fullName evidence="1">Uncharacterized protein</fullName>
    </submittedName>
</protein>
<organism evidence="1 2">
    <name type="scientific">Cellulomonas pakistanensis</name>
    <dbReference type="NCBI Taxonomy" id="992287"/>
    <lineage>
        <taxon>Bacteria</taxon>
        <taxon>Bacillati</taxon>
        <taxon>Actinomycetota</taxon>
        <taxon>Actinomycetes</taxon>
        <taxon>Micrococcales</taxon>
        <taxon>Cellulomonadaceae</taxon>
        <taxon>Cellulomonas</taxon>
    </lineage>
</organism>
<evidence type="ECO:0000313" key="2">
    <source>
        <dbReference type="Proteomes" id="UP000642125"/>
    </source>
</evidence>
<comment type="caution">
    <text evidence="1">The sequence shown here is derived from an EMBL/GenBank/DDBJ whole genome shotgun (WGS) entry which is preliminary data.</text>
</comment>
<reference evidence="1" key="1">
    <citation type="submission" date="2021-01" db="EMBL/GenBank/DDBJ databases">
        <title>Whole genome shotgun sequence of Cellulomonas pakistanensis NBRC 110800.</title>
        <authorList>
            <person name="Komaki H."/>
            <person name="Tamura T."/>
        </authorList>
    </citation>
    <scope>NUCLEOTIDE SEQUENCE</scope>
    <source>
        <strain evidence="1">NBRC 110800</strain>
    </source>
</reference>
<sequence>MVGRTVRVMSRRPIDHERLREISARFSATPPPRTAAEQDAYDRLEDELIEAMGLTRAEFVHMSATYARLRPAS</sequence>